<dbReference type="PANTHER" id="PTHR46791:SF5">
    <property type="entry name" value="CLR5 DOMAIN-CONTAINING PROTEIN-RELATED"/>
    <property type="match status" value="1"/>
</dbReference>
<name>A0ABY7ECI2_MYAAR</name>
<keyword evidence="3" id="KW-1185">Reference proteome</keyword>
<dbReference type="Pfam" id="PF24764">
    <property type="entry name" value="rva_4"/>
    <property type="match status" value="1"/>
</dbReference>
<protein>
    <recommendedName>
        <fullName evidence="1">Integrase core domain-containing protein</fullName>
    </recommendedName>
</protein>
<evidence type="ECO:0000259" key="1">
    <source>
        <dbReference type="Pfam" id="PF24764"/>
    </source>
</evidence>
<dbReference type="EMBL" id="CP111016">
    <property type="protein sequence ID" value="WAR06662.1"/>
    <property type="molecule type" value="Genomic_DNA"/>
</dbReference>
<evidence type="ECO:0000313" key="2">
    <source>
        <dbReference type="EMBL" id="WAR06662.1"/>
    </source>
</evidence>
<reference evidence="2" key="1">
    <citation type="submission" date="2022-11" db="EMBL/GenBank/DDBJ databases">
        <title>Centuries of genome instability and evolution in soft-shell clam transmissible cancer (bioRxiv).</title>
        <authorList>
            <person name="Hart S.F.M."/>
            <person name="Yonemitsu M.A."/>
            <person name="Giersch R.M."/>
            <person name="Beal B.F."/>
            <person name="Arriagada G."/>
            <person name="Davis B.W."/>
            <person name="Ostrander E.A."/>
            <person name="Goff S.P."/>
            <person name="Metzger M.J."/>
        </authorList>
    </citation>
    <scope>NUCLEOTIDE SEQUENCE</scope>
    <source>
        <strain evidence="2">MELC-2E11</strain>
        <tissue evidence="2">Siphon/mantle</tissue>
    </source>
</reference>
<evidence type="ECO:0000313" key="3">
    <source>
        <dbReference type="Proteomes" id="UP001164746"/>
    </source>
</evidence>
<accession>A0ABY7ECI2</accession>
<sequence>MRTFGVKSSESGKRYSDRFYTKEELSAPSCGKIQVKILPVYKQEYVMVILFLNRVQGVASVTYCTILMKWDHRKAPPKASPKSLQCGRSKSSLASSHKPLADTLAFHYLWSVDGLSRFIVKSNKKAANVYRCFQEETSKYGTSLRVRSDQGMEKMLVAEYMVRKRGVNRRSMITDKSSHNQPMERLRLGKTSVANCTVFTTATVHGRFHKLPGCPSAYKDRHRIVWGGGELIKQMITSITKSTCPLGADCENEL</sequence>
<feature type="domain" description="Integrase core" evidence="1">
    <location>
        <begin position="111"/>
        <end position="186"/>
    </location>
</feature>
<dbReference type="PANTHER" id="PTHR46791">
    <property type="entry name" value="EXPRESSED PROTEIN"/>
    <property type="match status" value="1"/>
</dbReference>
<gene>
    <name evidence="2" type="ORF">MAR_022031</name>
</gene>
<dbReference type="InterPro" id="IPR058913">
    <property type="entry name" value="Integrase_dom_put"/>
</dbReference>
<proteinExistence type="predicted"/>
<organism evidence="2 3">
    <name type="scientific">Mya arenaria</name>
    <name type="common">Soft-shell clam</name>
    <dbReference type="NCBI Taxonomy" id="6604"/>
    <lineage>
        <taxon>Eukaryota</taxon>
        <taxon>Metazoa</taxon>
        <taxon>Spiralia</taxon>
        <taxon>Lophotrochozoa</taxon>
        <taxon>Mollusca</taxon>
        <taxon>Bivalvia</taxon>
        <taxon>Autobranchia</taxon>
        <taxon>Heteroconchia</taxon>
        <taxon>Euheterodonta</taxon>
        <taxon>Imparidentia</taxon>
        <taxon>Neoheterodontei</taxon>
        <taxon>Myida</taxon>
        <taxon>Myoidea</taxon>
        <taxon>Myidae</taxon>
        <taxon>Mya</taxon>
    </lineage>
</organism>
<dbReference type="Proteomes" id="UP001164746">
    <property type="component" value="Chromosome 5"/>
</dbReference>